<gene>
    <name evidence="1" type="ORF">HPULCUR_009960</name>
</gene>
<evidence type="ECO:0000313" key="2">
    <source>
        <dbReference type="Proteomes" id="UP001476247"/>
    </source>
</evidence>
<keyword evidence="2" id="KW-1185">Reference proteome</keyword>
<dbReference type="Proteomes" id="UP001476247">
    <property type="component" value="Unassembled WGS sequence"/>
</dbReference>
<protein>
    <recommendedName>
        <fullName evidence="3">F-box domain-containing protein</fullName>
    </recommendedName>
</protein>
<proteinExistence type="predicted"/>
<evidence type="ECO:0008006" key="3">
    <source>
        <dbReference type="Google" id="ProtNLM"/>
    </source>
</evidence>
<name>A0ABP9YBX0_9FUNG</name>
<organism evidence="1 2">
    <name type="scientific">Helicostylum pulchrum</name>
    <dbReference type="NCBI Taxonomy" id="562976"/>
    <lineage>
        <taxon>Eukaryota</taxon>
        <taxon>Fungi</taxon>
        <taxon>Fungi incertae sedis</taxon>
        <taxon>Mucoromycota</taxon>
        <taxon>Mucoromycotina</taxon>
        <taxon>Mucoromycetes</taxon>
        <taxon>Mucorales</taxon>
        <taxon>Mucorineae</taxon>
        <taxon>Mucoraceae</taxon>
        <taxon>Helicostylum</taxon>
    </lineage>
</organism>
<dbReference type="EMBL" id="BAABUJ010000035">
    <property type="protein sequence ID" value="GAA5804466.1"/>
    <property type="molecule type" value="Genomic_DNA"/>
</dbReference>
<accession>A0ABP9YBX0</accession>
<sequence length="182" mass="21217">MARSWSTLPKEILQIIFKISNQSGTIEQCLFVCKGWLLPAQEEIYKKVELTSDKIKPFVEVIEESPYQPGKHVQTLSFHKGENFHYITGLFLPFADLCPNVREFIIDDMPDNLWPWLLEALQMEKWKNLKLIPPPENILNLEYYTTIALKCKNLESVTLLLWINLSEENEGHTEYLKIGYAS</sequence>
<reference evidence="1 2" key="1">
    <citation type="submission" date="2024-04" db="EMBL/GenBank/DDBJ databases">
        <title>genome sequences of Mucor flavus KT1a and Helicostylum pulchrum KT1b strains isolation_sourced from the surface of a dry-aged beef.</title>
        <authorList>
            <person name="Toyotome T."/>
            <person name="Hosono M."/>
            <person name="Torimaru M."/>
            <person name="Fukuda K."/>
            <person name="Mikami N."/>
        </authorList>
    </citation>
    <scope>NUCLEOTIDE SEQUENCE [LARGE SCALE GENOMIC DNA]</scope>
    <source>
        <strain evidence="1 2">KT1b</strain>
    </source>
</reference>
<evidence type="ECO:0000313" key="1">
    <source>
        <dbReference type="EMBL" id="GAA5804466.1"/>
    </source>
</evidence>
<comment type="caution">
    <text evidence="1">The sequence shown here is derived from an EMBL/GenBank/DDBJ whole genome shotgun (WGS) entry which is preliminary data.</text>
</comment>